<dbReference type="Pfam" id="PF04304">
    <property type="entry name" value="DUF454"/>
    <property type="match status" value="1"/>
</dbReference>
<keyword evidence="3" id="KW-1185">Reference proteome</keyword>
<feature type="transmembrane region" description="Helical" evidence="1">
    <location>
        <begin position="82"/>
        <end position="101"/>
    </location>
</feature>
<accession>A0A3S3Y7T8</accession>
<dbReference type="InterPro" id="IPR007401">
    <property type="entry name" value="DUF454"/>
</dbReference>
<evidence type="ECO:0000256" key="1">
    <source>
        <dbReference type="SAM" id="Phobius"/>
    </source>
</evidence>
<feature type="transmembrane region" description="Helical" evidence="1">
    <location>
        <begin position="13"/>
        <end position="46"/>
    </location>
</feature>
<dbReference type="AlphaFoldDB" id="A0A3S3Y7T8"/>
<keyword evidence="1" id="KW-1133">Transmembrane helix</keyword>
<dbReference type="PANTHER" id="PTHR35813">
    <property type="entry name" value="INNER MEMBRANE PROTEIN YBAN"/>
    <property type="match status" value="1"/>
</dbReference>
<keyword evidence="1" id="KW-0812">Transmembrane</keyword>
<dbReference type="PIRSF" id="PIRSF016789">
    <property type="entry name" value="DUF454"/>
    <property type="match status" value="1"/>
</dbReference>
<dbReference type="Proteomes" id="UP000287168">
    <property type="component" value="Unassembled WGS sequence"/>
</dbReference>
<organism evidence="2 3">
    <name type="scientific">Falsigemmobacter intermedius</name>
    <dbReference type="NCBI Taxonomy" id="1553448"/>
    <lineage>
        <taxon>Bacteria</taxon>
        <taxon>Pseudomonadati</taxon>
        <taxon>Pseudomonadota</taxon>
        <taxon>Alphaproteobacteria</taxon>
        <taxon>Rhodobacterales</taxon>
        <taxon>Paracoccaceae</taxon>
        <taxon>Falsigemmobacter</taxon>
    </lineage>
</organism>
<name>A0A3S3Y7T8_9RHOB</name>
<comment type="caution">
    <text evidence="2">The sequence shown here is derived from an EMBL/GenBank/DDBJ whole genome shotgun (WGS) entry which is preliminary data.</text>
</comment>
<evidence type="ECO:0000313" key="2">
    <source>
        <dbReference type="EMBL" id="RWY38865.1"/>
    </source>
</evidence>
<dbReference type="EMBL" id="SBLC01000028">
    <property type="protein sequence ID" value="RWY38865.1"/>
    <property type="molecule type" value="Genomic_DNA"/>
</dbReference>
<protein>
    <submittedName>
        <fullName evidence="2">DUF454 domain-containing protein</fullName>
    </submittedName>
</protein>
<reference evidence="2 3" key="1">
    <citation type="journal article" date="2015" name="Int. J. Syst. Evol. Microbiol.">
        <title>Gemmobacter intermedius sp. nov., isolated from a white stork (Ciconia ciconia).</title>
        <authorList>
            <person name="Kampfer P."/>
            <person name="Jerzak L."/>
            <person name="Wilharm G."/>
            <person name="Golke J."/>
            <person name="Busse H.J."/>
            <person name="Glaeser S.P."/>
        </authorList>
    </citation>
    <scope>NUCLEOTIDE SEQUENCE [LARGE SCALE GENOMIC DNA]</scope>
    <source>
        <strain evidence="2 3">119/4</strain>
    </source>
</reference>
<dbReference type="OrthoDB" id="9816293at2"/>
<sequence length="127" mass="13830">MSEPPRTPPPLRFAWFCLGCLMLALGVIGAVLPVMPTTVFLILAAWFFGRSSPRLEAWLLNHPTLGPPLRAWRQRGAVPRRAKIAALLGMTIGYAGFLIALRPALGTAFLVALPVVLSALYILTRPE</sequence>
<evidence type="ECO:0000313" key="3">
    <source>
        <dbReference type="Proteomes" id="UP000287168"/>
    </source>
</evidence>
<dbReference type="RefSeq" id="WP_128490320.1">
    <property type="nucleotide sequence ID" value="NZ_JBHLXB010000152.1"/>
</dbReference>
<gene>
    <name evidence="2" type="ORF">EP867_15120</name>
</gene>
<proteinExistence type="predicted"/>
<keyword evidence="1" id="KW-0472">Membrane</keyword>
<feature type="transmembrane region" description="Helical" evidence="1">
    <location>
        <begin position="107"/>
        <end position="124"/>
    </location>
</feature>
<dbReference type="GO" id="GO:0005886">
    <property type="term" value="C:plasma membrane"/>
    <property type="evidence" value="ECO:0007669"/>
    <property type="project" value="TreeGrafter"/>
</dbReference>
<dbReference type="PANTHER" id="PTHR35813:SF1">
    <property type="entry name" value="INNER MEMBRANE PROTEIN YBAN"/>
    <property type="match status" value="1"/>
</dbReference>